<feature type="chain" id="PRO_5042283670" evidence="2">
    <location>
        <begin position="22"/>
        <end position="161"/>
    </location>
</feature>
<feature type="signal peptide" evidence="2">
    <location>
        <begin position="1"/>
        <end position="21"/>
    </location>
</feature>
<feature type="transmembrane region" description="Helical" evidence="1">
    <location>
        <begin position="118"/>
        <end position="138"/>
    </location>
</feature>
<protein>
    <submittedName>
        <fullName evidence="3">Uncharacterized protein</fullName>
    </submittedName>
</protein>
<keyword evidence="2" id="KW-0732">Signal</keyword>
<keyword evidence="1" id="KW-0472">Membrane</keyword>
<evidence type="ECO:0000313" key="4">
    <source>
        <dbReference type="Proteomes" id="UP000834106"/>
    </source>
</evidence>
<sequence>MQFSFGALILVTVLLICCTGSKFPFLKIFPCFVTLRQIVVDMFSPGLAVAAPSASSLSSFWDNFTLHIDWIAGFFLLFFATATFNDVVISLFMTLVVVGGFLAPFFSCVAAINVGALSIAVCVISTATTVSIIAVLIATDVDSKFCYYYVRANVCDMLNNL</sequence>
<evidence type="ECO:0000256" key="1">
    <source>
        <dbReference type="SAM" id="Phobius"/>
    </source>
</evidence>
<proteinExistence type="predicted"/>
<feature type="transmembrane region" description="Helical" evidence="1">
    <location>
        <begin position="91"/>
        <end position="112"/>
    </location>
</feature>
<dbReference type="PANTHER" id="PTHR35508">
    <property type="entry name" value="VOLTAGE-DEPENDENT L-TYPE CALCIUM CHANNEL SUBUNIT"/>
    <property type="match status" value="1"/>
</dbReference>
<feature type="transmembrane region" description="Helical" evidence="1">
    <location>
        <begin position="64"/>
        <end position="84"/>
    </location>
</feature>
<organism evidence="3 4">
    <name type="scientific">Fraxinus pennsylvanica</name>
    <dbReference type="NCBI Taxonomy" id="56036"/>
    <lineage>
        <taxon>Eukaryota</taxon>
        <taxon>Viridiplantae</taxon>
        <taxon>Streptophyta</taxon>
        <taxon>Embryophyta</taxon>
        <taxon>Tracheophyta</taxon>
        <taxon>Spermatophyta</taxon>
        <taxon>Magnoliopsida</taxon>
        <taxon>eudicotyledons</taxon>
        <taxon>Gunneridae</taxon>
        <taxon>Pentapetalae</taxon>
        <taxon>asterids</taxon>
        <taxon>lamiids</taxon>
        <taxon>Lamiales</taxon>
        <taxon>Oleaceae</taxon>
        <taxon>Oleeae</taxon>
        <taxon>Fraxinus</taxon>
    </lineage>
</organism>
<evidence type="ECO:0000313" key="3">
    <source>
        <dbReference type="EMBL" id="CAI9780880.1"/>
    </source>
</evidence>
<dbReference type="EMBL" id="OU503052">
    <property type="protein sequence ID" value="CAI9780880.1"/>
    <property type="molecule type" value="Genomic_DNA"/>
</dbReference>
<keyword evidence="1" id="KW-1133">Transmembrane helix</keyword>
<accession>A0AAD2EAT0</accession>
<keyword evidence="4" id="KW-1185">Reference proteome</keyword>
<dbReference type="AlphaFoldDB" id="A0AAD2EAT0"/>
<keyword evidence="1" id="KW-0812">Transmembrane</keyword>
<dbReference type="PANTHER" id="PTHR35508:SF1">
    <property type="entry name" value="VOLTAGE-DEPENDENT L-TYPE CALCIUM CHANNEL SUBUNIT"/>
    <property type="match status" value="1"/>
</dbReference>
<name>A0AAD2EAT0_9LAMI</name>
<dbReference type="Proteomes" id="UP000834106">
    <property type="component" value="Chromosome 17"/>
</dbReference>
<reference evidence="3" key="1">
    <citation type="submission" date="2023-05" db="EMBL/GenBank/DDBJ databases">
        <authorList>
            <person name="Huff M."/>
        </authorList>
    </citation>
    <scope>NUCLEOTIDE SEQUENCE</scope>
</reference>
<gene>
    <name evidence="3" type="ORF">FPE_LOCUS28310</name>
</gene>
<evidence type="ECO:0000256" key="2">
    <source>
        <dbReference type="SAM" id="SignalP"/>
    </source>
</evidence>